<dbReference type="Proteomes" id="UP001461341">
    <property type="component" value="Chromosome"/>
</dbReference>
<dbReference type="EMBL" id="CP121689">
    <property type="protein sequence ID" value="WZL75361.1"/>
    <property type="molecule type" value="Genomic_DNA"/>
</dbReference>
<dbReference type="RefSeq" id="WP_369017508.1">
    <property type="nucleotide sequence ID" value="NZ_CP121689.1"/>
</dbReference>
<dbReference type="PANTHER" id="PTHR43169:SF2">
    <property type="entry name" value="NAD_GMP SYNTHASE DOMAIN-CONTAINING PROTEIN"/>
    <property type="match status" value="1"/>
</dbReference>
<dbReference type="Gene3D" id="3.40.50.620">
    <property type="entry name" value="HUPs"/>
    <property type="match status" value="1"/>
</dbReference>
<evidence type="ECO:0000313" key="2">
    <source>
        <dbReference type="EMBL" id="WZL75361.1"/>
    </source>
</evidence>
<reference evidence="2 3" key="1">
    <citation type="submission" date="2023-03" db="EMBL/GenBank/DDBJ databases">
        <title>Novel Species.</title>
        <authorList>
            <person name="Ma S."/>
        </authorList>
    </citation>
    <scope>NUCLEOTIDE SEQUENCE [LARGE SCALE GENOMIC DNA]</scope>
    <source>
        <strain evidence="2 3">B11</strain>
    </source>
</reference>
<evidence type="ECO:0000259" key="1">
    <source>
        <dbReference type="Pfam" id="PF02540"/>
    </source>
</evidence>
<dbReference type="InterPro" id="IPR014729">
    <property type="entry name" value="Rossmann-like_a/b/a_fold"/>
</dbReference>
<accession>A0ABZ2Y8M5</accession>
<dbReference type="InterPro" id="IPR052188">
    <property type="entry name" value="Ni-pincer_cofactor_biosynth"/>
</dbReference>
<feature type="domain" description="NAD/GMP synthase" evidence="1">
    <location>
        <begin position="16"/>
        <end position="94"/>
    </location>
</feature>
<dbReference type="SUPFAM" id="SSF52402">
    <property type="entry name" value="Adenine nucleotide alpha hydrolases-like"/>
    <property type="match status" value="1"/>
</dbReference>
<organism evidence="2 3">
    <name type="scientific">Thermatribacter velox</name>
    <dbReference type="NCBI Taxonomy" id="3039681"/>
    <lineage>
        <taxon>Bacteria</taxon>
        <taxon>Pseudomonadati</taxon>
        <taxon>Atribacterota</taxon>
        <taxon>Atribacteria</taxon>
        <taxon>Atribacterales</taxon>
        <taxon>Thermatribacteraceae</taxon>
        <taxon>Thermatribacter</taxon>
    </lineage>
</organism>
<protein>
    <submittedName>
        <fullName evidence="2">ExsB family protein</fullName>
    </submittedName>
</protein>
<gene>
    <name evidence="2" type="ORF">QBE54_07110</name>
</gene>
<sequence>MMLDKERSSLFKLFSSVKEELKNVASSFEKVVVAFSGGVDSTLALFIAICALGREKVIACTVDWGKYLPSQARRNVEALVREFGVKQVWIDGEKDIVSVARGGPACNRCTRKAKLGKIRAHFGEKVLIVGGFNRSDSWGMRGIKFFNGTFSPLFQFDKTTILKLAHFLEIPILRIGENEQREGCFLKHLLKPLASDFHGSAVAKSNAYLLNTLERSNFHARIANVKIIGTLRKNIALVNLSPSPPPTLRKTLDANLRAISEVDEIFWVEKPLTLVARANPGQYNNAEALYWIERGKLQPDFVVPITVRWLPSTNRRLNTFQVVDFEERRSSYEQQPTEAAVSILL</sequence>
<dbReference type="Pfam" id="PF02540">
    <property type="entry name" value="NAD_synthase"/>
    <property type="match status" value="1"/>
</dbReference>
<dbReference type="InterPro" id="IPR022310">
    <property type="entry name" value="NAD/GMP_synthase"/>
</dbReference>
<keyword evidence="3" id="KW-1185">Reference proteome</keyword>
<evidence type="ECO:0000313" key="3">
    <source>
        <dbReference type="Proteomes" id="UP001461341"/>
    </source>
</evidence>
<dbReference type="PANTHER" id="PTHR43169">
    <property type="entry name" value="EXSB FAMILY PROTEIN"/>
    <property type="match status" value="1"/>
</dbReference>
<name>A0ABZ2Y8M5_9BACT</name>
<proteinExistence type="predicted"/>